<keyword evidence="12" id="KW-1185">Reference proteome</keyword>
<keyword evidence="4 7" id="KW-0808">Transferase</keyword>
<dbReference type="FunCoup" id="D8RS72">
    <property type="interactions" value="4146"/>
</dbReference>
<comment type="catalytic activity">
    <reaction evidence="6">
        <text>S-adenosyl 3-(methylsulfanyl)propylamine + putrescine = S-methyl-5'-thioadenosine + spermidine + H(+)</text>
        <dbReference type="Rhea" id="RHEA:12721"/>
        <dbReference type="ChEBI" id="CHEBI:15378"/>
        <dbReference type="ChEBI" id="CHEBI:17509"/>
        <dbReference type="ChEBI" id="CHEBI:57443"/>
        <dbReference type="ChEBI" id="CHEBI:57834"/>
        <dbReference type="ChEBI" id="CHEBI:326268"/>
        <dbReference type="EC" id="2.5.1.16"/>
    </reaction>
</comment>
<dbReference type="GO" id="GO:0005829">
    <property type="term" value="C:cytosol"/>
    <property type="evidence" value="ECO:0000318"/>
    <property type="project" value="GO_Central"/>
</dbReference>
<evidence type="ECO:0000256" key="8">
    <source>
        <dbReference type="RuleBase" id="RU003836"/>
    </source>
</evidence>
<evidence type="ECO:0000256" key="1">
    <source>
        <dbReference type="ARBA" id="ARBA00005123"/>
    </source>
</evidence>
<dbReference type="PIRSF" id="PIRSF000502">
    <property type="entry name" value="Spermidine_synth"/>
    <property type="match status" value="1"/>
</dbReference>
<dbReference type="AlphaFoldDB" id="D8RS72"/>
<feature type="active site" description="Proton acceptor" evidence="7">
    <location>
        <position position="220"/>
    </location>
</feature>
<dbReference type="NCBIfam" id="NF002010">
    <property type="entry name" value="PRK00811.1"/>
    <property type="match status" value="1"/>
</dbReference>
<dbReference type="PANTHER" id="PTHR11558:SF11">
    <property type="entry name" value="SPERMIDINE SYNTHASE"/>
    <property type="match status" value="1"/>
</dbReference>
<dbReference type="Pfam" id="PF01564">
    <property type="entry name" value="Spermine_synth"/>
    <property type="match status" value="1"/>
</dbReference>
<evidence type="ECO:0000313" key="11">
    <source>
        <dbReference type="EMBL" id="EFJ25014.1"/>
    </source>
</evidence>
<protein>
    <recommendedName>
        <fullName evidence="3">spermidine synthase</fullName>
        <ecNumber evidence="3">2.5.1.16</ecNumber>
    </recommendedName>
</protein>
<dbReference type="InterPro" id="IPR029063">
    <property type="entry name" value="SAM-dependent_MTases_sf"/>
</dbReference>
<dbReference type="OrthoDB" id="38125at2759"/>
<feature type="region of interest" description="Disordered" evidence="9">
    <location>
        <begin position="1"/>
        <end position="23"/>
    </location>
</feature>
<proteinExistence type="inferred from homology"/>
<dbReference type="HOGENOM" id="CLU_048199_3_0_1"/>
<dbReference type="Pfam" id="PF17284">
    <property type="entry name" value="Spermine_synt_N"/>
    <property type="match status" value="1"/>
</dbReference>
<evidence type="ECO:0000256" key="3">
    <source>
        <dbReference type="ARBA" id="ARBA00012455"/>
    </source>
</evidence>
<dbReference type="InterPro" id="IPR001045">
    <property type="entry name" value="Spermi_synthase"/>
</dbReference>
<dbReference type="PANTHER" id="PTHR11558">
    <property type="entry name" value="SPERMIDINE/SPERMINE SYNTHASE"/>
    <property type="match status" value="1"/>
</dbReference>
<dbReference type="Gene3D" id="2.30.140.10">
    <property type="entry name" value="Spermidine synthase, tetramerisation domain"/>
    <property type="match status" value="1"/>
</dbReference>
<dbReference type="InterPro" id="IPR037163">
    <property type="entry name" value="Spermidine_synt_N_sf"/>
</dbReference>
<organism evidence="12">
    <name type="scientific">Selaginella moellendorffii</name>
    <name type="common">Spikemoss</name>
    <dbReference type="NCBI Taxonomy" id="88036"/>
    <lineage>
        <taxon>Eukaryota</taxon>
        <taxon>Viridiplantae</taxon>
        <taxon>Streptophyta</taxon>
        <taxon>Embryophyta</taxon>
        <taxon>Tracheophyta</taxon>
        <taxon>Lycopodiopsida</taxon>
        <taxon>Selaginellales</taxon>
        <taxon>Selaginellaceae</taxon>
        <taxon>Selaginella</taxon>
    </lineage>
</organism>
<evidence type="ECO:0000256" key="7">
    <source>
        <dbReference type="PROSITE-ProRule" id="PRU00354"/>
    </source>
</evidence>
<reference evidence="11 12" key="1">
    <citation type="journal article" date="2011" name="Science">
        <title>The Selaginella genome identifies genetic changes associated with the evolution of vascular plants.</title>
        <authorList>
            <person name="Banks J.A."/>
            <person name="Nishiyama T."/>
            <person name="Hasebe M."/>
            <person name="Bowman J.L."/>
            <person name="Gribskov M."/>
            <person name="dePamphilis C."/>
            <person name="Albert V.A."/>
            <person name="Aono N."/>
            <person name="Aoyama T."/>
            <person name="Ambrose B.A."/>
            <person name="Ashton N.W."/>
            <person name="Axtell M.J."/>
            <person name="Barker E."/>
            <person name="Barker M.S."/>
            <person name="Bennetzen J.L."/>
            <person name="Bonawitz N.D."/>
            <person name="Chapple C."/>
            <person name="Cheng C."/>
            <person name="Correa L.G."/>
            <person name="Dacre M."/>
            <person name="DeBarry J."/>
            <person name="Dreyer I."/>
            <person name="Elias M."/>
            <person name="Engstrom E.M."/>
            <person name="Estelle M."/>
            <person name="Feng L."/>
            <person name="Finet C."/>
            <person name="Floyd S.K."/>
            <person name="Frommer W.B."/>
            <person name="Fujita T."/>
            <person name="Gramzow L."/>
            <person name="Gutensohn M."/>
            <person name="Harholt J."/>
            <person name="Hattori M."/>
            <person name="Heyl A."/>
            <person name="Hirai T."/>
            <person name="Hiwatashi Y."/>
            <person name="Ishikawa M."/>
            <person name="Iwata M."/>
            <person name="Karol K.G."/>
            <person name="Koehler B."/>
            <person name="Kolukisaoglu U."/>
            <person name="Kubo M."/>
            <person name="Kurata T."/>
            <person name="Lalonde S."/>
            <person name="Li K."/>
            <person name="Li Y."/>
            <person name="Litt A."/>
            <person name="Lyons E."/>
            <person name="Manning G."/>
            <person name="Maruyama T."/>
            <person name="Michael T.P."/>
            <person name="Mikami K."/>
            <person name="Miyazaki S."/>
            <person name="Morinaga S."/>
            <person name="Murata T."/>
            <person name="Mueller-Roeber B."/>
            <person name="Nelson D.R."/>
            <person name="Obara M."/>
            <person name="Oguri Y."/>
            <person name="Olmstead R.G."/>
            <person name="Onodera N."/>
            <person name="Petersen B.L."/>
            <person name="Pils B."/>
            <person name="Prigge M."/>
            <person name="Rensing S.A."/>
            <person name="Riano-Pachon D.M."/>
            <person name="Roberts A.W."/>
            <person name="Sato Y."/>
            <person name="Scheller H.V."/>
            <person name="Schulz B."/>
            <person name="Schulz C."/>
            <person name="Shakirov E.V."/>
            <person name="Shibagaki N."/>
            <person name="Shinohara N."/>
            <person name="Shippen D.E."/>
            <person name="Soerensen I."/>
            <person name="Sotooka R."/>
            <person name="Sugimoto N."/>
            <person name="Sugita M."/>
            <person name="Sumikawa N."/>
            <person name="Tanurdzic M."/>
            <person name="Theissen G."/>
            <person name="Ulvskov P."/>
            <person name="Wakazuki S."/>
            <person name="Weng J.K."/>
            <person name="Willats W.W."/>
            <person name="Wipf D."/>
            <person name="Wolf P.G."/>
            <person name="Yang L."/>
            <person name="Zimmer A.D."/>
            <person name="Zhu Q."/>
            <person name="Mitros T."/>
            <person name="Hellsten U."/>
            <person name="Loque D."/>
            <person name="Otillar R."/>
            <person name="Salamov A."/>
            <person name="Schmutz J."/>
            <person name="Shapiro H."/>
            <person name="Lindquist E."/>
            <person name="Lucas S."/>
            <person name="Rokhsar D."/>
            <person name="Grigoriev I.V."/>
        </authorList>
    </citation>
    <scope>NUCLEOTIDE SEQUENCE [LARGE SCALE GENOMIC DNA]</scope>
</reference>
<dbReference type="EMBL" id="GL377588">
    <property type="protein sequence ID" value="EFJ25014.1"/>
    <property type="molecule type" value="Genomic_DNA"/>
</dbReference>
<dbReference type="PROSITE" id="PS51006">
    <property type="entry name" value="PABS_2"/>
    <property type="match status" value="1"/>
</dbReference>
<dbReference type="Proteomes" id="UP000001514">
    <property type="component" value="Unassembled WGS sequence"/>
</dbReference>
<dbReference type="InterPro" id="IPR030373">
    <property type="entry name" value="PABS_CS"/>
</dbReference>
<sequence>MADPCAALPDVPAKRAREEEGGGDGMIVVENGCGKVANAAAIITHEETAPAPGTGRANLSRIMPGWFSELSPMWSGEAHSFEVKKVVFEGKSDFQDVVVFDSVSYGRVLVLDGVIQLTQRDECAYQEMIAHLPLCSIENPAKVLVVGGGDGGVLREISRHESVQQIDICEIDKMVVDVAKEYFPELAVGFSNPRVNLHIADGVAFVRDAAPGTYDAIIVDSSDPVGPAQQLFEKPFFESMVKALRPGGVVCTQAESPWLHMPIIKDIVAACRQTFKGSVNYAWTTVPSYPSGVIGFMLCSTEGPDVNFRNPVVSLDKLEMITIGEGGSEKRVPLPLKYYNSDMHKAAFSLPMFAKRELEHLLTP</sequence>
<evidence type="ECO:0000256" key="4">
    <source>
        <dbReference type="ARBA" id="ARBA00022679"/>
    </source>
</evidence>
<name>D8RS72_SELML</name>
<keyword evidence="5 7" id="KW-0620">Polyamine biosynthesis</keyword>
<dbReference type="OMA" id="FLYHEMM"/>
<dbReference type="FunFam" id="3.40.50.150:FF:000013">
    <property type="entry name" value="Spermidine synthase"/>
    <property type="match status" value="1"/>
</dbReference>
<dbReference type="EC" id="2.5.1.16" evidence="3"/>
<dbReference type="SUPFAM" id="SSF53335">
    <property type="entry name" value="S-adenosyl-L-methionine-dependent methyltransferases"/>
    <property type="match status" value="1"/>
</dbReference>
<dbReference type="GO" id="GO:0008295">
    <property type="term" value="P:spermidine biosynthetic process"/>
    <property type="evidence" value="ECO:0000318"/>
    <property type="project" value="GO_Central"/>
</dbReference>
<evidence type="ECO:0000313" key="12">
    <source>
        <dbReference type="Proteomes" id="UP000001514"/>
    </source>
</evidence>
<feature type="domain" description="PABS" evidence="10">
    <location>
        <begin position="64"/>
        <end position="301"/>
    </location>
</feature>
<dbReference type="STRING" id="88036.D8RS72"/>
<gene>
    <name evidence="11" type="ORF">SELMODRAFT_149426</name>
</gene>
<dbReference type="InterPro" id="IPR030668">
    <property type="entry name" value="Spermi_synthase_euk"/>
</dbReference>
<comment type="similarity">
    <text evidence="2 8">Belongs to the spermidine/spermine synthase family.</text>
</comment>
<comment type="pathway">
    <text evidence="1">Amine and polyamine biosynthesis; spermidine biosynthesis; spermidine from putrescine: step 1/1.</text>
</comment>
<dbReference type="GO" id="GO:0004766">
    <property type="term" value="F:spermidine synthase activity"/>
    <property type="evidence" value="ECO:0000318"/>
    <property type="project" value="GO_Central"/>
</dbReference>
<dbReference type="InParanoid" id="D8RS72"/>
<dbReference type="KEGG" id="smo:SELMODRAFT_149426"/>
<accession>D8RS72</accession>
<dbReference type="InterPro" id="IPR035246">
    <property type="entry name" value="Spermidine_synt_N"/>
</dbReference>
<evidence type="ECO:0000256" key="2">
    <source>
        <dbReference type="ARBA" id="ARBA00007867"/>
    </source>
</evidence>
<dbReference type="InterPro" id="IPR030374">
    <property type="entry name" value="PABS"/>
</dbReference>
<dbReference type="eggNOG" id="KOG1562">
    <property type="taxonomic scope" value="Eukaryota"/>
</dbReference>
<dbReference type="HAMAP" id="MF_00198">
    <property type="entry name" value="Spermidine_synth"/>
    <property type="match status" value="1"/>
</dbReference>
<evidence type="ECO:0000256" key="5">
    <source>
        <dbReference type="ARBA" id="ARBA00023115"/>
    </source>
</evidence>
<dbReference type="NCBIfam" id="TIGR00417">
    <property type="entry name" value="speE"/>
    <property type="match status" value="1"/>
</dbReference>
<evidence type="ECO:0000256" key="6">
    <source>
        <dbReference type="ARBA" id="ARBA00049307"/>
    </source>
</evidence>
<evidence type="ECO:0000259" key="10">
    <source>
        <dbReference type="PROSITE" id="PS51006"/>
    </source>
</evidence>
<dbReference type="Gene3D" id="3.40.50.150">
    <property type="entry name" value="Vaccinia Virus protein VP39"/>
    <property type="match status" value="1"/>
</dbReference>
<dbReference type="Gramene" id="EFJ25014">
    <property type="protein sequence ID" value="EFJ25014"/>
    <property type="gene ID" value="SELMODRAFT_149426"/>
</dbReference>
<dbReference type="CDD" id="cd02440">
    <property type="entry name" value="AdoMet_MTases"/>
    <property type="match status" value="1"/>
</dbReference>
<evidence type="ECO:0000256" key="9">
    <source>
        <dbReference type="SAM" id="MobiDB-lite"/>
    </source>
</evidence>
<dbReference type="PROSITE" id="PS01330">
    <property type="entry name" value="PABS_1"/>
    <property type="match status" value="1"/>
</dbReference>